<evidence type="ECO:0000313" key="9">
    <source>
        <dbReference type="EMBL" id="OGH69574.1"/>
    </source>
</evidence>
<name>A0A1F6MD76_9BACT</name>
<evidence type="ECO:0000259" key="8">
    <source>
        <dbReference type="Pfam" id="PF08478"/>
    </source>
</evidence>
<feature type="region of interest" description="Disordered" evidence="6">
    <location>
        <begin position="1"/>
        <end position="23"/>
    </location>
</feature>
<evidence type="ECO:0000313" key="10">
    <source>
        <dbReference type="Proteomes" id="UP000177457"/>
    </source>
</evidence>
<comment type="caution">
    <text evidence="9">The sequence shown here is derived from an EMBL/GenBank/DDBJ whole genome shotgun (WGS) entry which is preliminary data.</text>
</comment>
<evidence type="ECO:0000256" key="6">
    <source>
        <dbReference type="SAM" id="MobiDB-lite"/>
    </source>
</evidence>
<gene>
    <name evidence="9" type="ORF">A3C90_02545</name>
</gene>
<organism evidence="9 10">
    <name type="scientific">Candidatus Magasanikbacteria bacterium RIFCSPHIGHO2_02_FULL_51_14</name>
    <dbReference type="NCBI Taxonomy" id="1798683"/>
    <lineage>
        <taxon>Bacteria</taxon>
        <taxon>Candidatus Magasanikiibacteriota</taxon>
    </lineage>
</organism>
<protein>
    <recommendedName>
        <fullName evidence="8">POTRA domain-containing protein</fullName>
    </recommendedName>
</protein>
<feature type="compositionally biased region" description="Basic residues" evidence="6">
    <location>
        <begin position="1"/>
        <end position="14"/>
    </location>
</feature>
<keyword evidence="7" id="KW-0472">Membrane</keyword>
<evidence type="ECO:0000256" key="5">
    <source>
        <dbReference type="ARBA" id="ARBA00023306"/>
    </source>
</evidence>
<evidence type="ECO:0000256" key="4">
    <source>
        <dbReference type="ARBA" id="ARBA00022989"/>
    </source>
</evidence>
<dbReference type="AlphaFoldDB" id="A0A1F6MD76"/>
<proteinExistence type="predicted"/>
<evidence type="ECO:0000256" key="7">
    <source>
        <dbReference type="SAM" id="Phobius"/>
    </source>
</evidence>
<keyword evidence="1" id="KW-1003">Cell membrane</keyword>
<feature type="transmembrane region" description="Helical" evidence="7">
    <location>
        <begin position="53"/>
        <end position="75"/>
    </location>
</feature>
<dbReference type="Gene3D" id="3.10.20.310">
    <property type="entry name" value="membrane protein fhac"/>
    <property type="match status" value="1"/>
</dbReference>
<dbReference type="InterPro" id="IPR013685">
    <property type="entry name" value="POTRA_FtsQ_type"/>
</dbReference>
<keyword evidence="5" id="KW-0131">Cell cycle</keyword>
<accession>A0A1F6MD76</accession>
<sequence length="331" mass="38462">MFTHRKTHRRKSSRHVISSRSRHALRHDRDFHWKPGGTNPYAKEETPDTRRRLEIAVVFASLCTVLAIGLFHPFFSIRTLVIEGTDRIGELEFRGAILGAIDGNIMFVLPRKNYFLVDAEELGDIIRMRFPIESVVIRKIFPNTLDISIEEKLSTIIYDTGNEYSYLGLDGNIIEVIRKVGEDEWYETTRVVTTTLADGSIEEREEVVRRFHVPPIKQIRAEMGEYPVLYDARNKTPGINDTALRGEIVSGIISWYSMIDRNSDVPFAYVVIDDELGDATIVTEEGWEVRVKLDERVGEQFEDMQYVLREKVTRPNLKYIDVRFDDRVYWQ</sequence>
<evidence type="ECO:0000256" key="2">
    <source>
        <dbReference type="ARBA" id="ARBA00022618"/>
    </source>
</evidence>
<evidence type="ECO:0000256" key="3">
    <source>
        <dbReference type="ARBA" id="ARBA00022692"/>
    </source>
</evidence>
<keyword evidence="4 7" id="KW-1133">Transmembrane helix</keyword>
<keyword evidence="3 7" id="KW-0812">Transmembrane</keyword>
<dbReference type="Proteomes" id="UP000177457">
    <property type="component" value="Unassembled WGS sequence"/>
</dbReference>
<reference evidence="9 10" key="1">
    <citation type="journal article" date="2016" name="Nat. Commun.">
        <title>Thousands of microbial genomes shed light on interconnected biogeochemical processes in an aquifer system.</title>
        <authorList>
            <person name="Anantharaman K."/>
            <person name="Brown C.T."/>
            <person name="Hug L.A."/>
            <person name="Sharon I."/>
            <person name="Castelle C.J."/>
            <person name="Probst A.J."/>
            <person name="Thomas B.C."/>
            <person name="Singh A."/>
            <person name="Wilkins M.J."/>
            <person name="Karaoz U."/>
            <person name="Brodie E.L."/>
            <person name="Williams K.H."/>
            <person name="Hubbard S.S."/>
            <person name="Banfield J.F."/>
        </authorList>
    </citation>
    <scope>NUCLEOTIDE SEQUENCE [LARGE SCALE GENOMIC DNA]</scope>
</reference>
<dbReference type="STRING" id="1798683.A3C90_02545"/>
<evidence type="ECO:0000256" key="1">
    <source>
        <dbReference type="ARBA" id="ARBA00022475"/>
    </source>
</evidence>
<feature type="domain" description="POTRA" evidence="8">
    <location>
        <begin position="109"/>
        <end position="151"/>
    </location>
</feature>
<dbReference type="EMBL" id="MFQE01000076">
    <property type="protein sequence ID" value="OGH69574.1"/>
    <property type="molecule type" value="Genomic_DNA"/>
</dbReference>
<keyword evidence="2" id="KW-0132">Cell division</keyword>
<dbReference type="Pfam" id="PF08478">
    <property type="entry name" value="POTRA_1"/>
    <property type="match status" value="1"/>
</dbReference>